<feature type="compositionally biased region" description="Acidic residues" evidence="1">
    <location>
        <begin position="88"/>
        <end position="103"/>
    </location>
</feature>
<accession>A0ABS8UUT9</accession>
<comment type="caution">
    <text evidence="2">The sequence shown here is derived from an EMBL/GenBank/DDBJ whole genome shotgun (WGS) entry which is preliminary data.</text>
</comment>
<organism evidence="2 3">
    <name type="scientific">Datura stramonium</name>
    <name type="common">Jimsonweed</name>
    <name type="synonym">Common thornapple</name>
    <dbReference type="NCBI Taxonomy" id="4076"/>
    <lineage>
        <taxon>Eukaryota</taxon>
        <taxon>Viridiplantae</taxon>
        <taxon>Streptophyta</taxon>
        <taxon>Embryophyta</taxon>
        <taxon>Tracheophyta</taxon>
        <taxon>Spermatophyta</taxon>
        <taxon>Magnoliopsida</taxon>
        <taxon>eudicotyledons</taxon>
        <taxon>Gunneridae</taxon>
        <taxon>Pentapetalae</taxon>
        <taxon>asterids</taxon>
        <taxon>lamiids</taxon>
        <taxon>Solanales</taxon>
        <taxon>Solanaceae</taxon>
        <taxon>Solanoideae</taxon>
        <taxon>Datureae</taxon>
        <taxon>Datura</taxon>
    </lineage>
</organism>
<feature type="region of interest" description="Disordered" evidence="1">
    <location>
        <begin position="84"/>
        <end position="109"/>
    </location>
</feature>
<evidence type="ECO:0000313" key="3">
    <source>
        <dbReference type="Proteomes" id="UP000823775"/>
    </source>
</evidence>
<proteinExistence type="predicted"/>
<gene>
    <name evidence="2" type="ORF">HAX54_022032</name>
</gene>
<keyword evidence="3" id="KW-1185">Reference proteome</keyword>
<protein>
    <submittedName>
        <fullName evidence="2">Uncharacterized protein</fullName>
    </submittedName>
</protein>
<sequence>MGSVRVNAEKRILINQFEVMQETPRSKPGSDVQRTSIGKSKGYSATNSDMNKLAQDKNFMQPDFDRVEDVNDLSELAKKTNLVPPDFDLMEDDPLLPQDEVEVMQDMTR</sequence>
<dbReference type="EMBL" id="JACEIK010002643">
    <property type="protein sequence ID" value="MCD9638209.1"/>
    <property type="molecule type" value="Genomic_DNA"/>
</dbReference>
<dbReference type="Proteomes" id="UP000823775">
    <property type="component" value="Unassembled WGS sequence"/>
</dbReference>
<evidence type="ECO:0000313" key="2">
    <source>
        <dbReference type="EMBL" id="MCD9638209.1"/>
    </source>
</evidence>
<reference evidence="2 3" key="1">
    <citation type="journal article" date="2021" name="BMC Genomics">
        <title>Datura genome reveals duplications of psychoactive alkaloid biosynthetic genes and high mutation rate following tissue culture.</title>
        <authorList>
            <person name="Rajewski A."/>
            <person name="Carter-House D."/>
            <person name="Stajich J."/>
            <person name="Litt A."/>
        </authorList>
    </citation>
    <scope>NUCLEOTIDE SEQUENCE [LARGE SCALE GENOMIC DNA]</scope>
    <source>
        <strain evidence="2">AR-01</strain>
    </source>
</reference>
<feature type="region of interest" description="Disordered" evidence="1">
    <location>
        <begin position="20"/>
        <end position="49"/>
    </location>
</feature>
<name>A0ABS8UUT9_DATST</name>
<evidence type="ECO:0000256" key="1">
    <source>
        <dbReference type="SAM" id="MobiDB-lite"/>
    </source>
</evidence>
<feature type="compositionally biased region" description="Polar residues" evidence="1">
    <location>
        <begin position="32"/>
        <end position="49"/>
    </location>
</feature>